<dbReference type="EMBL" id="BK016109">
    <property type="protein sequence ID" value="DAF95609.1"/>
    <property type="molecule type" value="Genomic_DNA"/>
</dbReference>
<sequence>MNTNISAGSKNKPADLVLGYDDNRDQRTRNVILNKPLVTPTGKTIIDSDGKLDFNDLKNNNKVDKSGD</sequence>
<proteinExistence type="predicted"/>
<evidence type="ECO:0000313" key="2">
    <source>
        <dbReference type="EMBL" id="DAF95609.1"/>
    </source>
</evidence>
<feature type="region of interest" description="Disordered" evidence="1">
    <location>
        <begin position="1"/>
        <end position="21"/>
    </location>
</feature>
<accession>A0A8S5UM76</accession>
<reference evidence="2" key="1">
    <citation type="journal article" date="2021" name="Proc. Natl. Acad. Sci. U.S.A.">
        <title>A Catalog of Tens of Thousands of Viruses from Human Metagenomes Reveals Hidden Associations with Chronic Diseases.</title>
        <authorList>
            <person name="Tisza M.J."/>
            <person name="Buck C.B."/>
        </authorList>
    </citation>
    <scope>NUCLEOTIDE SEQUENCE</scope>
    <source>
        <strain evidence="2">CtCo31</strain>
    </source>
</reference>
<name>A0A8S5UM76_9CAUD</name>
<organism evidence="2">
    <name type="scientific">Myoviridae sp. ctCo31</name>
    <dbReference type="NCBI Taxonomy" id="2825053"/>
    <lineage>
        <taxon>Viruses</taxon>
        <taxon>Duplodnaviria</taxon>
        <taxon>Heunggongvirae</taxon>
        <taxon>Uroviricota</taxon>
        <taxon>Caudoviricetes</taxon>
    </lineage>
</organism>
<evidence type="ECO:0000256" key="1">
    <source>
        <dbReference type="SAM" id="MobiDB-lite"/>
    </source>
</evidence>
<protein>
    <submittedName>
        <fullName evidence="2">Uncharacterized protein</fullName>
    </submittedName>
</protein>